<protein>
    <recommendedName>
        <fullName evidence="3">RING-type E3 ubiquitin transferase</fullName>
        <ecNumber evidence="3">2.3.2.27</ecNumber>
    </recommendedName>
</protein>
<evidence type="ECO:0000256" key="3">
    <source>
        <dbReference type="ARBA" id="ARBA00012483"/>
    </source>
</evidence>
<dbReference type="Gene3D" id="1.10.510.10">
    <property type="entry name" value="Transferase(Phosphotransferase) domain 1"/>
    <property type="match status" value="2"/>
</dbReference>
<dbReference type="GO" id="GO:0016567">
    <property type="term" value="P:protein ubiquitination"/>
    <property type="evidence" value="ECO:0007669"/>
    <property type="project" value="InterPro"/>
</dbReference>
<dbReference type="InterPro" id="IPR001245">
    <property type="entry name" value="Ser-Thr/Tyr_kinase_cat_dom"/>
</dbReference>
<reference evidence="9" key="1">
    <citation type="journal article" date="2023" name="Plant J.">
        <title>The genome of the king protea, Protea cynaroides.</title>
        <authorList>
            <person name="Chang J."/>
            <person name="Duong T.A."/>
            <person name="Schoeman C."/>
            <person name="Ma X."/>
            <person name="Roodt D."/>
            <person name="Barker N."/>
            <person name="Li Z."/>
            <person name="Van de Peer Y."/>
            <person name="Mizrachi E."/>
        </authorList>
    </citation>
    <scope>NUCLEOTIDE SEQUENCE</scope>
    <source>
        <tissue evidence="9">Young leaves</tissue>
    </source>
</reference>
<feature type="coiled-coil region" evidence="6">
    <location>
        <begin position="371"/>
        <end position="433"/>
    </location>
</feature>
<dbReference type="PROSITE" id="PS51698">
    <property type="entry name" value="U_BOX"/>
    <property type="match status" value="1"/>
</dbReference>
<dbReference type="AlphaFoldDB" id="A0A9Q0KAY0"/>
<gene>
    <name evidence="9" type="ORF">NE237_019027</name>
</gene>
<evidence type="ECO:0000256" key="2">
    <source>
        <dbReference type="ARBA" id="ARBA00004906"/>
    </source>
</evidence>
<evidence type="ECO:0000313" key="9">
    <source>
        <dbReference type="EMBL" id="KAJ4967178.1"/>
    </source>
</evidence>
<dbReference type="SUPFAM" id="SSF56112">
    <property type="entry name" value="Protein kinase-like (PK-like)"/>
    <property type="match status" value="1"/>
</dbReference>
<dbReference type="Gene3D" id="3.30.200.20">
    <property type="entry name" value="Phosphorylase Kinase, domain 1"/>
    <property type="match status" value="1"/>
</dbReference>
<dbReference type="PANTHER" id="PTHR45647">
    <property type="entry name" value="OS02G0152300 PROTEIN"/>
    <property type="match status" value="1"/>
</dbReference>
<dbReference type="Pfam" id="PF04564">
    <property type="entry name" value="U-box"/>
    <property type="match status" value="1"/>
</dbReference>
<sequence>MGKVRWPQEWGRGKVEEVEQRVLPCEEKNMMECIGDASISSQGASGLWLGSSPAKIMLLSGSQTEGPYFVSTEQTTDTQAPEKVYVAVGNDLHEGLGTLDWALRKWSGQTICLVIVHVDNSPRDIVSTPFGKLPASSVNDEKLEIIRICGQEKIDKLLSKYRTFCGKVKTEVLKMEKSEESIQKAIIGMISNHQVTKLVMGITVVKQSSWKTKGAISGSFYIHRHKPSFCELFIICGGKLVFLKEENDEEYMEDEKGVMVAKMKEKGNMKGWFGKMFIDNAANHDARRLPNSAVNTEAVSWSNMRDWWEDYALEVESYYESLSYSKLKEVVGAKRPSPTKAAKLELELELEQEQEQEHIVHGDYKGAPNRIEALKSKIQEAQKFIEEKRKEAKGYIERQLRAESITTLCNRRVVELEDRISEEINNQTDLKNKLDAAREHIYEISSDIEESKSRLRSIIELQSELATKLQSSSLAKSHVEAQLDNATAARTEILRETDELRRQRDLLNRRIVFCREREAIAAATTSSLSRPDHLDYSYREFTADEIRSATDNFSEHLKLKKRGDQMNSFRGRLNHMAIAIELQASLTALSQEEFRAKMELLSQIRHPHLVSIIGACPDLRCIVFECMHNDCLQDILFSTQRNPNSRALRWNARIRIAAEVSLGLGFLHLSQPRPIIHGELNLSNVLLDCNLVAKITASKLSHCSNQYQMQSDIYAFGVVMLQLLTGREGEDGLVEEVERAMEDEALNGILDAMAGEWPVDLAMEYARIALRCTCTNGNMEWTTTTVMKEVEEVRRKAVEIMENEGLETVEGSGHRFHREEDHREVPYIFLCPILQEVMNNPHVAADGFSYELGAIEEWLGTGHETSPMTNLRLEHSLLTPNHTLRSLIQEWLNDKPT</sequence>
<keyword evidence="4" id="KW-0808">Transferase</keyword>
<dbReference type="EC" id="2.3.2.27" evidence="3"/>
<evidence type="ECO:0000259" key="8">
    <source>
        <dbReference type="PROSITE" id="PS51698"/>
    </source>
</evidence>
<dbReference type="PROSITE" id="PS50011">
    <property type="entry name" value="PROTEIN_KINASE_DOM"/>
    <property type="match status" value="1"/>
</dbReference>
<organism evidence="9 10">
    <name type="scientific">Protea cynaroides</name>
    <dbReference type="NCBI Taxonomy" id="273540"/>
    <lineage>
        <taxon>Eukaryota</taxon>
        <taxon>Viridiplantae</taxon>
        <taxon>Streptophyta</taxon>
        <taxon>Embryophyta</taxon>
        <taxon>Tracheophyta</taxon>
        <taxon>Spermatophyta</taxon>
        <taxon>Magnoliopsida</taxon>
        <taxon>Proteales</taxon>
        <taxon>Proteaceae</taxon>
        <taxon>Protea</taxon>
    </lineage>
</organism>
<dbReference type="InterPro" id="IPR011009">
    <property type="entry name" value="Kinase-like_dom_sf"/>
</dbReference>
<evidence type="ECO:0000259" key="7">
    <source>
        <dbReference type="PROSITE" id="PS50011"/>
    </source>
</evidence>
<evidence type="ECO:0000256" key="6">
    <source>
        <dbReference type="SAM" id="Coils"/>
    </source>
</evidence>
<feature type="domain" description="U-box" evidence="8">
    <location>
        <begin position="824"/>
        <end position="897"/>
    </location>
</feature>
<dbReference type="CDD" id="cd16655">
    <property type="entry name" value="RING-Ubox_WDSUB1-like"/>
    <property type="match status" value="1"/>
</dbReference>
<dbReference type="InterPro" id="IPR013083">
    <property type="entry name" value="Znf_RING/FYVE/PHD"/>
</dbReference>
<dbReference type="InterPro" id="IPR051348">
    <property type="entry name" value="U-box_ubiquitin_ligases"/>
</dbReference>
<accession>A0A9Q0KAY0</accession>
<dbReference type="GO" id="GO:0004672">
    <property type="term" value="F:protein kinase activity"/>
    <property type="evidence" value="ECO:0007669"/>
    <property type="project" value="InterPro"/>
</dbReference>
<evidence type="ECO:0000313" key="10">
    <source>
        <dbReference type="Proteomes" id="UP001141806"/>
    </source>
</evidence>
<feature type="domain" description="Protein kinase" evidence="7">
    <location>
        <begin position="554"/>
        <end position="897"/>
    </location>
</feature>
<dbReference type="Gene3D" id="3.30.40.10">
    <property type="entry name" value="Zinc/RING finger domain, C3HC4 (zinc finger)"/>
    <property type="match status" value="1"/>
</dbReference>
<dbReference type="GO" id="GO:0061630">
    <property type="term" value="F:ubiquitin protein ligase activity"/>
    <property type="evidence" value="ECO:0007669"/>
    <property type="project" value="UniProtKB-EC"/>
</dbReference>
<dbReference type="InterPro" id="IPR003613">
    <property type="entry name" value="Ubox_domain"/>
</dbReference>
<evidence type="ECO:0000256" key="5">
    <source>
        <dbReference type="ARBA" id="ARBA00022786"/>
    </source>
</evidence>
<dbReference type="InterPro" id="IPR000719">
    <property type="entry name" value="Prot_kinase_dom"/>
</dbReference>
<dbReference type="Proteomes" id="UP001141806">
    <property type="component" value="Unassembled WGS sequence"/>
</dbReference>
<dbReference type="SMART" id="SM00504">
    <property type="entry name" value="Ubox"/>
    <property type="match status" value="1"/>
</dbReference>
<keyword evidence="10" id="KW-1185">Reference proteome</keyword>
<feature type="coiled-coil region" evidence="6">
    <location>
        <begin position="483"/>
        <end position="510"/>
    </location>
</feature>
<dbReference type="PANTHER" id="PTHR45647:SF56">
    <property type="entry name" value="U-BOX DOMAIN-CONTAINING PROTEIN 50-RELATED"/>
    <property type="match status" value="1"/>
</dbReference>
<dbReference type="OrthoDB" id="10064100at2759"/>
<comment type="caution">
    <text evidence="9">The sequence shown here is derived from an EMBL/GenBank/DDBJ whole genome shotgun (WGS) entry which is preliminary data.</text>
</comment>
<keyword evidence="6" id="KW-0175">Coiled coil</keyword>
<comment type="pathway">
    <text evidence="2">Protein modification; protein ubiquitination.</text>
</comment>
<evidence type="ECO:0000256" key="4">
    <source>
        <dbReference type="ARBA" id="ARBA00022679"/>
    </source>
</evidence>
<name>A0A9Q0KAY0_9MAGN</name>
<keyword evidence="5" id="KW-0833">Ubl conjugation pathway</keyword>
<dbReference type="EMBL" id="JAMYWD010000007">
    <property type="protein sequence ID" value="KAJ4967178.1"/>
    <property type="molecule type" value="Genomic_DNA"/>
</dbReference>
<evidence type="ECO:0000256" key="1">
    <source>
        <dbReference type="ARBA" id="ARBA00000900"/>
    </source>
</evidence>
<dbReference type="Pfam" id="PF07714">
    <property type="entry name" value="PK_Tyr_Ser-Thr"/>
    <property type="match status" value="1"/>
</dbReference>
<comment type="catalytic activity">
    <reaction evidence="1">
        <text>S-ubiquitinyl-[E2 ubiquitin-conjugating enzyme]-L-cysteine + [acceptor protein]-L-lysine = [E2 ubiquitin-conjugating enzyme]-L-cysteine + N(6)-ubiquitinyl-[acceptor protein]-L-lysine.</text>
        <dbReference type="EC" id="2.3.2.27"/>
    </reaction>
</comment>
<dbReference type="SUPFAM" id="SSF57850">
    <property type="entry name" value="RING/U-box"/>
    <property type="match status" value="1"/>
</dbReference>
<dbReference type="GO" id="GO:0005524">
    <property type="term" value="F:ATP binding"/>
    <property type="evidence" value="ECO:0007669"/>
    <property type="project" value="InterPro"/>
</dbReference>
<proteinExistence type="predicted"/>